<evidence type="ECO:0000313" key="1">
    <source>
        <dbReference type="EMBL" id="PWJ61179.1"/>
    </source>
</evidence>
<name>A0ABX5L9U0_9MICO</name>
<comment type="caution">
    <text evidence="1">The sequence shown here is derived from an EMBL/GenBank/DDBJ whole genome shotgun (WGS) entry which is preliminary data.</text>
</comment>
<evidence type="ECO:0000313" key="2">
    <source>
        <dbReference type="Proteomes" id="UP000245674"/>
    </source>
</evidence>
<keyword evidence="2" id="KW-1185">Reference proteome</keyword>
<organism evidence="1 2">
    <name type="scientific">Rathayibacter iranicus NCPPB 2253 = VKM Ac-1602</name>
    <dbReference type="NCBI Taxonomy" id="1328868"/>
    <lineage>
        <taxon>Bacteria</taxon>
        <taxon>Bacillati</taxon>
        <taxon>Actinomycetota</taxon>
        <taxon>Actinomycetes</taxon>
        <taxon>Micrococcales</taxon>
        <taxon>Microbacteriaceae</taxon>
        <taxon>Rathayibacter</taxon>
    </lineage>
</organism>
<proteinExistence type="predicted"/>
<gene>
    <name evidence="1" type="ORF">B0H03_11916</name>
</gene>
<dbReference type="RefSeq" id="WP_160487401.1">
    <property type="nucleotide sequence ID" value="NZ_QGDV01000019.1"/>
</dbReference>
<protein>
    <submittedName>
        <fullName evidence="1">Uncharacterized protein</fullName>
    </submittedName>
</protein>
<dbReference type="EMBL" id="QGDV01000019">
    <property type="protein sequence ID" value="PWJ61179.1"/>
    <property type="molecule type" value="Genomic_DNA"/>
</dbReference>
<accession>A0ABX5L9U0</accession>
<dbReference type="Proteomes" id="UP000245674">
    <property type="component" value="Unassembled WGS sequence"/>
</dbReference>
<reference evidence="1 2" key="1">
    <citation type="submission" date="2018-03" db="EMBL/GenBank/DDBJ databases">
        <title>Genomic Encyclopedia of Type Strains, Phase III (KMG-III): the genomes of soil and plant-associated and newly described type strains.</title>
        <authorList>
            <person name="Whitman W."/>
        </authorList>
    </citation>
    <scope>NUCLEOTIDE SEQUENCE [LARGE SCALE GENOMIC DNA]</scope>
    <source>
        <strain evidence="1 2">VKM Ac-1602</strain>
    </source>
</reference>
<sequence>MNPKLIVPHLTAPVLRAALAQVMPPRPEVALRTTLSEQVAAFFRP</sequence>